<evidence type="ECO:0000313" key="4">
    <source>
        <dbReference type="EMBL" id="SEC08307.1"/>
    </source>
</evidence>
<gene>
    <name evidence="4" type="ORF">SAMN05192540_2307</name>
    <name evidence="3" type="ORF">SAMN05192545_2197</name>
</gene>
<keyword evidence="2" id="KW-0472">Membrane</keyword>
<feature type="region of interest" description="Disordered" evidence="1">
    <location>
        <begin position="25"/>
        <end position="48"/>
    </location>
</feature>
<evidence type="ECO:0000313" key="3">
    <source>
        <dbReference type="EMBL" id="SDS85029.1"/>
    </source>
</evidence>
<dbReference type="EMBL" id="FNTB01000001">
    <property type="protein sequence ID" value="SEC08307.1"/>
    <property type="molecule type" value="Genomic_DNA"/>
</dbReference>
<proteinExistence type="predicted"/>
<name>A0A1H4PLH9_9FLAO</name>
<reference evidence="3 6" key="1">
    <citation type="submission" date="2016-10" db="EMBL/GenBank/DDBJ databases">
        <authorList>
            <person name="Varghese N."/>
            <person name="Submissions S."/>
        </authorList>
    </citation>
    <scope>NUCLEOTIDE SEQUENCE [LARGE SCALE GENOMIC DNA]</scope>
    <source>
        <strain evidence="3 6">MAR_2009_60</strain>
    </source>
</reference>
<keyword evidence="2" id="KW-0812">Transmembrane</keyword>
<dbReference type="Proteomes" id="UP000199574">
    <property type="component" value="Chromosome I"/>
</dbReference>
<accession>A0A1H4PLH9</accession>
<keyword evidence="6" id="KW-1185">Reference proteome</keyword>
<evidence type="ECO:0000313" key="5">
    <source>
        <dbReference type="Proteomes" id="UP000183038"/>
    </source>
</evidence>
<evidence type="ECO:0000256" key="2">
    <source>
        <dbReference type="SAM" id="Phobius"/>
    </source>
</evidence>
<reference evidence="4 5" key="2">
    <citation type="submission" date="2016-10" db="EMBL/GenBank/DDBJ databases">
        <authorList>
            <person name="de Groot N.N."/>
        </authorList>
    </citation>
    <scope>NUCLEOTIDE SEQUENCE [LARGE SCALE GENOMIC DNA]</scope>
    <source>
        <strain evidence="4 5">MAR_2009_71</strain>
    </source>
</reference>
<organism evidence="4 5">
    <name type="scientific">Maribacter dokdonensis</name>
    <dbReference type="NCBI Taxonomy" id="320912"/>
    <lineage>
        <taxon>Bacteria</taxon>
        <taxon>Pseudomonadati</taxon>
        <taxon>Bacteroidota</taxon>
        <taxon>Flavobacteriia</taxon>
        <taxon>Flavobacteriales</taxon>
        <taxon>Flavobacteriaceae</taxon>
        <taxon>Maribacter</taxon>
    </lineage>
</organism>
<feature type="compositionally biased region" description="Basic and acidic residues" evidence="1">
    <location>
        <begin position="36"/>
        <end position="48"/>
    </location>
</feature>
<dbReference type="GeneID" id="90591323"/>
<protein>
    <submittedName>
        <fullName evidence="4">Uncharacterized protein</fullName>
    </submittedName>
</protein>
<dbReference type="Proteomes" id="UP000183038">
    <property type="component" value="Unassembled WGS sequence"/>
</dbReference>
<evidence type="ECO:0000313" key="6">
    <source>
        <dbReference type="Proteomes" id="UP000199574"/>
    </source>
</evidence>
<evidence type="ECO:0000256" key="1">
    <source>
        <dbReference type="SAM" id="MobiDB-lite"/>
    </source>
</evidence>
<dbReference type="AlphaFoldDB" id="A0A1H4PLH9"/>
<dbReference type="EMBL" id="LT629754">
    <property type="protein sequence ID" value="SDS85029.1"/>
    <property type="molecule type" value="Genomic_DNA"/>
</dbReference>
<sequence>MQSNTIYIVLGVVFAIYIAIRITNKGKSSARKSRKFMGDYERKTKKED</sequence>
<keyword evidence="2" id="KW-1133">Transmembrane helix</keyword>
<dbReference type="RefSeq" id="WP_172822530.1">
    <property type="nucleotide sequence ID" value="NZ_CAJQES010000008.1"/>
</dbReference>
<feature type="transmembrane region" description="Helical" evidence="2">
    <location>
        <begin position="6"/>
        <end position="24"/>
    </location>
</feature>